<keyword evidence="5" id="KW-1185">Reference proteome</keyword>
<keyword evidence="1" id="KW-0862">Zinc</keyword>
<evidence type="ECO:0000313" key="5">
    <source>
        <dbReference type="Proteomes" id="UP000029121"/>
    </source>
</evidence>
<proteinExistence type="predicted"/>
<feature type="compositionally biased region" description="Basic and acidic residues" evidence="2">
    <location>
        <begin position="241"/>
        <end position="257"/>
    </location>
</feature>
<keyword evidence="1" id="KW-0479">Metal-binding</keyword>
<reference evidence="5" key="1">
    <citation type="journal article" date="2013" name="Nat. Genet.">
        <title>The Capsella rubella genome and the genomic consequences of rapid mating system evolution.</title>
        <authorList>
            <person name="Slotte T."/>
            <person name="Hazzouri K.M."/>
            <person name="Agren J.A."/>
            <person name="Koenig D."/>
            <person name="Maumus F."/>
            <person name="Guo Y.L."/>
            <person name="Steige K."/>
            <person name="Platts A.E."/>
            <person name="Escobar J.S."/>
            <person name="Newman L.K."/>
            <person name="Wang W."/>
            <person name="Mandakova T."/>
            <person name="Vello E."/>
            <person name="Smith L.M."/>
            <person name="Henz S.R."/>
            <person name="Steffen J."/>
            <person name="Takuno S."/>
            <person name="Brandvain Y."/>
            <person name="Coop G."/>
            <person name="Andolfatto P."/>
            <person name="Hu T.T."/>
            <person name="Blanchette M."/>
            <person name="Clark R.M."/>
            <person name="Quesneville H."/>
            <person name="Nordborg M."/>
            <person name="Gaut B.S."/>
            <person name="Lysak M.A."/>
            <person name="Jenkins J."/>
            <person name="Grimwood J."/>
            <person name="Chapman J."/>
            <person name="Prochnik S."/>
            <person name="Shu S."/>
            <person name="Rokhsar D."/>
            <person name="Schmutz J."/>
            <person name="Weigel D."/>
            <person name="Wright S.I."/>
        </authorList>
    </citation>
    <scope>NUCLEOTIDE SEQUENCE [LARGE SCALE GENOMIC DNA]</scope>
    <source>
        <strain evidence="5">cv. Monte Gargano</strain>
    </source>
</reference>
<name>R0I7A7_9BRAS</name>
<feature type="non-terminal residue" evidence="4">
    <location>
        <position position="1"/>
    </location>
</feature>
<evidence type="ECO:0000256" key="2">
    <source>
        <dbReference type="SAM" id="MobiDB-lite"/>
    </source>
</evidence>
<dbReference type="InterPro" id="IPR001878">
    <property type="entry name" value="Znf_CCHC"/>
</dbReference>
<dbReference type="Proteomes" id="UP000029121">
    <property type="component" value="Unassembled WGS sequence"/>
</dbReference>
<keyword evidence="1" id="KW-0863">Zinc-finger</keyword>
<dbReference type="GO" id="GO:0003676">
    <property type="term" value="F:nucleic acid binding"/>
    <property type="evidence" value="ECO:0007669"/>
    <property type="project" value="InterPro"/>
</dbReference>
<feature type="compositionally biased region" description="Acidic residues" evidence="2">
    <location>
        <begin position="214"/>
        <end position="225"/>
    </location>
</feature>
<dbReference type="eggNOG" id="KOG1075">
    <property type="taxonomic scope" value="Eukaryota"/>
</dbReference>
<dbReference type="EMBL" id="KB870806">
    <property type="protein sequence ID" value="EOA33945.1"/>
    <property type="molecule type" value="Genomic_DNA"/>
</dbReference>
<feature type="domain" description="CCHC-type" evidence="3">
    <location>
        <begin position="66"/>
        <end position="79"/>
    </location>
</feature>
<evidence type="ECO:0000259" key="3">
    <source>
        <dbReference type="PROSITE" id="PS50158"/>
    </source>
</evidence>
<dbReference type="AlphaFoldDB" id="R0I7A7"/>
<dbReference type="InterPro" id="IPR040256">
    <property type="entry name" value="At4g02000-like"/>
</dbReference>
<feature type="compositionally biased region" description="Basic residues" evidence="2">
    <location>
        <begin position="265"/>
        <end position="280"/>
    </location>
</feature>
<dbReference type="KEGG" id="crb:17896376"/>
<dbReference type="PANTHER" id="PTHR31286">
    <property type="entry name" value="GLYCINE-RICH CELL WALL STRUCTURAL PROTEIN 1.8-LIKE"/>
    <property type="match status" value="1"/>
</dbReference>
<sequence>APEKCSSPSADVTTYKPRLDPSLMGEAKILVEVELSKAFPPRIAAADKKGNISMVNVEYAWVPSICGDCGQLGHKASRCMRPNEKVNKLASKEVTSPAIESITNATVLVSPISFQTESQVVSLTTVTKIQNDTALVVEAGPIQVIDQRTRVAECHTNVEAEVVPEVISTDATETELAGSRDHVVLSEREVRNVLTENRFSHLGSSFSDGASVESDSDSVESDSSDSESRIMDQLTPSGKRILRERPVQLSIKAKEILESSVARGRGNRGRGNRGRGNRGRGNHEQS</sequence>
<gene>
    <name evidence="4" type="ORF">CARUB_v10021439mg</name>
</gene>
<accession>R0I7A7</accession>
<feature type="region of interest" description="Disordered" evidence="2">
    <location>
        <begin position="204"/>
        <end position="286"/>
    </location>
</feature>
<evidence type="ECO:0000313" key="4">
    <source>
        <dbReference type="EMBL" id="EOA33945.1"/>
    </source>
</evidence>
<dbReference type="PROSITE" id="PS50158">
    <property type="entry name" value="ZF_CCHC"/>
    <property type="match status" value="1"/>
</dbReference>
<dbReference type="GO" id="GO:0008270">
    <property type="term" value="F:zinc ion binding"/>
    <property type="evidence" value="ECO:0007669"/>
    <property type="project" value="UniProtKB-KW"/>
</dbReference>
<organism evidence="4 5">
    <name type="scientific">Capsella rubella</name>
    <dbReference type="NCBI Taxonomy" id="81985"/>
    <lineage>
        <taxon>Eukaryota</taxon>
        <taxon>Viridiplantae</taxon>
        <taxon>Streptophyta</taxon>
        <taxon>Embryophyta</taxon>
        <taxon>Tracheophyta</taxon>
        <taxon>Spermatophyta</taxon>
        <taxon>Magnoliopsida</taxon>
        <taxon>eudicotyledons</taxon>
        <taxon>Gunneridae</taxon>
        <taxon>Pentapetalae</taxon>
        <taxon>rosids</taxon>
        <taxon>malvids</taxon>
        <taxon>Brassicales</taxon>
        <taxon>Brassicaceae</taxon>
        <taxon>Camelineae</taxon>
        <taxon>Capsella</taxon>
    </lineage>
</organism>
<protein>
    <recommendedName>
        <fullName evidence="3">CCHC-type domain-containing protein</fullName>
    </recommendedName>
</protein>
<dbReference type="OrthoDB" id="1089417at2759"/>
<dbReference type="PANTHER" id="PTHR31286:SF133">
    <property type="entry name" value="TA11-LIKE NON-LTR RETROELEMENT PROTEIN-RELATED"/>
    <property type="match status" value="1"/>
</dbReference>
<evidence type="ECO:0000256" key="1">
    <source>
        <dbReference type="PROSITE-ProRule" id="PRU00047"/>
    </source>
</evidence>